<gene>
    <name evidence="2" type="primary">vrrA</name>
    <name evidence="2" type="ORF">ACFPM4_17990</name>
</gene>
<dbReference type="RefSeq" id="WP_382354905.1">
    <property type="nucleotide sequence ID" value="NZ_JBHSMC010000029.1"/>
</dbReference>
<accession>A0ABW0LL37</accession>
<feature type="compositionally biased region" description="Basic and acidic residues" evidence="1">
    <location>
        <begin position="134"/>
        <end position="148"/>
    </location>
</feature>
<name>A0ABW0LL37_9BACI</name>
<organism evidence="2 3">
    <name type="scientific">Lederbergia graminis</name>
    <dbReference type="NCBI Taxonomy" id="735518"/>
    <lineage>
        <taxon>Bacteria</taxon>
        <taxon>Bacillati</taxon>
        <taxon>Bacillota</taxon>
        <taxon>Bacilli</taxon>
        <taxon>Bacillales</taxon>
        <taxon>Bacillaceae</taxon>
        <taxon>Lederbergia</taxon>
    </lineage>
</organism>
<comment type="caution">
    <text evidence="2">The sequence shown here is derived from an EMBL/GenBank/DDBJ whole genome shotgun (WGS) entry which is preliminary data.</text>
</comment>
<dbReference type="InterPro" id="IPR025571">
    <property type="entry name" value="YqfQ"/>
</dbReference>
<dbReference type="Proteomes" id="UP001596147">
    <property type="component" value="Unassembled WGS sequence"/>
</dbReference>
<sequence>MFRNQMQRNMSWHQGPSRNPSSLSRRARFQQYNQGFQQGMGRPGNRGLLSRLFQRQSGPQSASMFSRGSEQTSLLQGIANPERISNFLSQTQQVLNTAQQFGPMIQQYGPLVKNLPAMWKLYQGFKNMPDSETEEKSQEEKPAEEPILKTDIQNTVQNSNDTGGTNKSPKQQTRSKKTGESIPKLYIP</sequence>
<feature type="region of interest" description="Disordered" evidence="1">
    <location>
        <begin position="129"/>
        <end position="188"/>
    </location>
</feature>
<feature type="compositionally biased region" description="Polar residues" evidence="1">
    <location>
        <begin position="151"/>
        <end position="172"/>
    </location>
</feature>
<proteinExistence type="predicted"/>
<reference evidence="3" key="1">
    <citation type="journal article" date="2019" name="Int. J. Syst. Evol. Microbiol.">
        <title>The Global Catalogue of Microorganisms (GCM) 10K type strain sequencing project: providing services to taxonomists for standard genome sequencing and annotation.</title>
        <authorList>
            <consortium name="The Broad Institute Genomics Platform"/>
            <consortium name="The Broad Institute Genome Sequencing Center for Infectious Disease"/>
            <person name="Wu L."/>
            <person name="Ma J."/>
        </authorList>
    </citation>
    <scope>NUCLEOTIDE SEQUENCE [LARGE SCALE GENOMIC DNA]</scope>
    <source>
        <strain evidence="3">CGMCC 1.12237</strain>
    </source>
</reference>
<dbReference type="EMBL" id="JBHSMC010000029">
    <property type="protein sequence ID" value="MFC5466618.1"/>
    <property type="molecule type" value="Genomic_DNA"/>
</dbReference>
<protein>
    <submittedName>
        <fullName evidence="2">VrrA/YqfQ family protein</fullName>
    </submittedName>
</protein>
<evidence type="ECO:0000256" key="1">
    <source>
        <dbReference type="SAM" id="MobiDB-lite"/>
    </source>
</evidence>
<dbReference type="Pfam" id="PF14181">
    <property type="entry name" value="YqfQ"/>
    <property type="match status" value="1"/>
</dbReference>
<keyword evidence="3" id="KW-1185">Reference proteome</keyword>
<feature type="region of interest" description="Disordered" evidence="1">
    <location>
        <begin position="1"/>
        <end position="25"/>
    </location>
</feature>
<evidence type="ECO:0000313" key="2">
    <source>
        <dbReference type="EMBL" id="MFC5466618.1"/>
    </source>
</evidence>
<evidence type="ECO:0000313" key="3">
    <source>
        <dbReference type="Proteomes" id="UP001596147"/>
    </source>
</evidence>